<reference evidence="4 5" key="1">
    <citation type="submission" date="2020-05" db="EMBL/GenBank/DDBJ databases">
        <title>Ramlibacter rhizophilus sp. nov., isolated from rhizosphere soil of national flower Mugunghwa from South Korea.</title>
        <authorList>
            <person name="Zheng-Fei Y."/>
            <person name="Huan T."/>
        </authorList>
    </citation>
    <scope>NUCLEOTIDE SEQUENCE [LARGE SCALE GENOMIC DNA]</scope>
    <source>
        <strain evidence="4 5">H242</strain>
    </source>
</reference>
<evidence type="ECO:0000256" key="1">
    <source>
        <dbReference type="ARBA" id="ARBA00022722"/>
    </source>
</evidence>
<keyword evidence="1" id="KW-0540">Nuclease</keyword>
<dbReference type="SUPFAM" id="SSF53933">
    <property type="entry name" value="Microbial ribonucleases"/>
    <property type="match status" value="1"/>
</dbReference>
<dbReference type="Proteomes" id="UP000500826">
    <property type="component" value="Chromosome"/>
</dbReference>
<feature type="region of interest" description="Disordered" evidence="3">
    <location>
        <begin position="1"/>
        <end position="50"/>
    </location>
</feature>
<evidence type="ECO:0000256" key="2">
    <source>
        <dbReference type="ARBA" id="ARBA00022801"/>
    </source>
</evidence>
<dbReference type="InterPro" id="IPR000026">
    <property type="entry name" value="N1-like"/>
</dbReference>
<evidence type="ECO:0000313" key="5">
    <source>
        <dbReference type="Proteomes" id="UP000500826"/>
    </source>
</evidence>
<protein>
    <submittedName>
        <fullName evidence="4">Ribonuclease N</fullName>
    </submittedName>
</protein>
<feature type="compositionally biased region" description="Low complexity" evidence="3">
    <location>
        <begin position="25"/>
        <end position="36"/>
    </location>
</feature>
<gene>
    <name evidence="4" type="ORF">HK414_27995</name>
</gene>
<proteinExistence type="predicted"/>
<name>A0ABX6P9F6_9BURK</name>
<keyword evidence="2" id="KW-0378">Hydrolase</keyword>
<sequence length="124" mass="13861">MAACLRLRSPDVPRGRGPGTHGRSGCWRPGRGACRRPAPPRGGETYELIRRGGPFPYDKDGSVFGNRERLLPASKRGYWREYTVRTPGSRDRGARRIVCGGPPRVPDACFYTADHYASFRKIVE</sequence>
<accession>A0ABX6P9F6</accession>
<evidence type="ECO:0000313" key="4">
    <source>
        <dbReference type="EMBL" id="QJW85958.1"/>
    </source>
</evidence>
<dbReference type="Gene3D" id="3.10.450.30">
    <property type="entry name" value="Microbial ribonucleases"/>
    <property type="match status" value="1"/>
</dbReference>
<organism evidence="4 5">
    <name type="scientific">Ramlibacter terrae</name>
    <dbReference type="NCBI Taxonomy" id="2732511"/>
    <lineage>
        <taxon>Bacteria</taxon>
        <taxon>Pseudomonadati</taxon>
        <taxon>Pseudomonadota</taxon>
        <taxon>Betaproteobacteria</taxon>
        <taxon>Burkholderiales</taxon>
        <taxon>Comamonadaceae</taxon>
        <taxon>Ramlibacter</taxon>
    </lineage>
</organism>
<dbReference type="Pfam" id="PF00545">
    <property type="entry name" value="Ribonuclease"/>
    <property type="match status" value="1"/>
</dbReference>
<keyword evidence="5" id="KW-1185">Reference proteome</keyword>
<evidence type="ECO:0000256" key="3">
    <source>
        <dbReference type="SAM" id="MobiDB-lite"/>
    </source>
</evidence>
<dbReference type="EMBL" id="CP053418">
    <property type="protein sequence ID" value="QJW85958.1"/>
    <property type="molecule type" value="Genomic_DNA"/>
</dbReference>
<dbReference type="InterPro" id="IPR016191">
    <property type="entry name" value="Ribonuclease/ribotoxin"/>
</dbReference>